<feature type="transmembrane region" description="Helical" evidence="1">
    <location>
        <begin position="53"/>
        <end position="78"/>
    </location>
</feature>
<sequence length="84" mass="9311">MNKIGFLLSGLLTLIGFITLNLTSFTNKLLPKIGRMIFELSSSGSYTQSDYKIFFASTNSLALFEIIIGLGLCVFFYIKISKAD</sequence>
<name>A0A9W6DFS8_9FIRM</name>
<evidence type="ECO:0000256" key="1">
    <source>
        <dbReference type="SAM" id="Phobius"/>
    </source>
</evidence>
<gene>
    <name evidence="2" type="ORF">SH1V18_15090</name>
</gene>
<dbReference type="Proteomes" id="UP001144256">
    <property type="component" value="Unassembled WGS sequence"/>
</dbReference>
<comment type="caution">
    <text evidence="2">The sequence shown here is derived from an EMBL/GenBank/DDBJ whole genome shotgun (WGS) entry which is preliminary data.</text>
</comment>
<dbReference type="EMBL" id="BRLB01000002">
    <property type="protein sequence ID" value="GKX29029.1"/>
    <property type="molecule type" value="Genomic_DNA"/>
</dbReference>
<evidence type="ECO:0000313" key="2">
    <source>
        <dbReference type="EMBL" id="GKX29029.1"/>
    </source>
</evidence>
<proteinExistence type="predicted"/>
<keyword evidence="1" id="KW-0812">Transmembrane</keyword>
<reference evidence="2" key="1">
    <citation type="submission" date="2022-06" db="EMBL/GenBank/DDBJ databases">
        <title>Vallitalea longa sp. nov., an anaerobic bacterium isolated from marine sediment.</title>
        <authorList>
            <person name="Hirano S."/>
            <person name="Terahara T."/>
            <person name="Mori K."/>
            <person name="Hamada M."/>
            <person name="Matsumoto R."/>
            <person name="Kobayashi T."/>
        </authorList>
    </citation>
    <scope>NUCLEOTIDE SEQUENCE</scope>
    <source>
        <strain evidence="2">SH18-1</strain>
    </source>
</reference>
<accession>A0A9W6DFS8</accession>
<keyword evidence="1" id="KW-0472">Membrane</keyword>
<keyword evidence="3" id="KW-1185">Reference proteome</keyword>
<dbReference type="AlphaFoldDB" id="A0A9W6DFS8"/>
<organism evidence="2 3">
    <name type="scientific">Vallitalea longa</name>
    <dbReference type="NCBI Taxonomy" id="2936439"/>
    <lineage>
        <taxon>Bacteria</taxon>
        <taxon>Bacillati</taxon>
        <taxon>Bacillota</taxon>
        <taxon>Clostridia</taxon>
        <taxon>Lachnospirales</taxon>
        <taxon>Vallitaleaceae</taxon>
        <taxon>Vallitalea</taxon>
    </lineage>
</organism>
<protein>
    <submittedName>
        <fullName evidence="2">Uncharacterized protein</fullName>
    </submittedName>
</protein>
<dbReference type="RefSeq" id="WP_281814103.1">
    <property type="nucleotide sequence ID" value="NZ_BRLB01000002.1"/>
</dbReference>
<evidence type="ECO:0000313" key="3">
    <source>
        <dbReference type="Proteomes" id="UP001144256"/>
    </source>
</evidence>
<keyword evidence="1" id="KW-1133">Transmembrane helix</keyword>